<keyword evidence="5 14" id="KW-0679">Respiratory chain</keyword>
<dbReference type="SUPFAM" id="SSF81464">
    <property type="entry name" value="Cytochrome c oxidase subunit II-like, transmembrane region"/>
    <property type="match status" value="1"/>
</dbReference>
<evidence type="ECO:0000256" key="15">
    <source>
        <dbReference type="SAM" id="MobiDB-lite"/>
    </source>
</evidence>
<keyword evidence="12" id="KW-0564">Palmitate</keyword>
<dbReference type="PANTHER" id="PTHR22888:SF18">
    <property type="entry name" value="CYTOCHROME BO(3) UBIQUINOL OXIDASE SUBUNIT 2"/>
    <property type="match status" value="1"/>
</dbReference>
<dbReference type="Gene3D" id="2.60.40.420">
    <property type="entry name" value="Cupredoxins - blue copper proteins"/>
    <property type="match status" value="1"/>
</dbReference>
<evidence type="ECO:0000313" key="19">
    <source>
        <dbReference type="EMBL" id="MFK2878760.1"/>
    </source>
</evidence>
<feature type="region of interest" description="Disordered" evidence="15">
    <location>
        <begin position="300"/>
        <end position="333"/>
    </location>
</feature>
<dbReference type="InterPro" id="IPR010514">
    <property type="entry name" value="COX_ARM"/>
</dbReference>
<keyword evidence="7" id="KW-0732">Signal</keyword>
<dbReference type="Pfam" id="PF06481">
    <property type="entry name" value="COX_ARM"/>
    <property type="match status" value="1"/>
</dbReference>
<evidence type="ECO:0000256" key="9">
    <source>
        <dbReference type="ARBA" id="ARBA00022989"/>
    </source>
</evidence>
<dbReference type="PIRSF" id="PIRSF000292">
    <property type="entry name" value="Ubi_od_II"/>
    <property type="match status" value="1"/>
</dbReference>
<dbReference type="InterPro" id="IPR045187">
    <property type="entry name" value="CcO_II"/>
</dbReference>
<keyword evidence="6 16" id="KW-0812">Transmembrane</keyword>
<dbReference type="Gene3D" id="1.10.287.90">
    <property type="match status" value="1"/>
</dbReference>
<feature type="domain" description="Cytochrome oxidase subunit II copper A binding" evidence="17">
    <location>
        <begin position="128"/>
        <end position="240"/>
    </location>
</feature>
<evidence type="ECO:0000256" key="11">
    <source>
        <dbReference type="ARBA" id="ARBA00023136"/>
    </source>
</evidence>
<evidence type="ECO:0000256" key="5">
    <source>
        <dbReference type="ARBA" id="ARBA00022660"/>
    </source>
</evidence>
<dbReference type="Proteomes" id="UP001620339">
    <property type="component" value="Unassembled WGS sequence"/>
</dbReference>
<keyword evidence="13" id="KW-0449">Lipoprotein</keyword>
<organism evidence="19 20">
    <name type="scientific">Rhodanobacter hydrolyticus</name>
    <dbReference type="NCBI Taxonomy" id="2250595"/>
    <lineage>
        <taxon>Bacteria</taxon>
        <taxon>Pseudomonadati</taxon>
        <taxon>Pseudomonadota</taxon>
        <taxon>Gammaproteobacteria</taxon>
        <taxon>Lysobacterales</taxon>
        <taxon>Rhodanobacteraceae</taxon>
        <taxon>Rhodanobacter</taxon>
    </lineage>
</organism>
<keyword evidence="4 14" id="KW-1003">Cell membrane</keyword>
<evidence type="ECO:0000259" key="17">
    <source>
        <dbReference type="PROSITE" id="PS50857"/>
    </source>
</evidence>
<evidence type="ECO:0000256" key="10">
    <source>
        <dbReference type="ARBA" id="ARBA00023002"/>
    </source>
</evidence>
<name>A0ABW8JB41_9GAMM</name>
<evidence type="ECO:0000256" key="8">
    <source>
        <dbReference type="ARBA" id="ARBA00022982"/>
    </source>
</evidence>
<dbReference type="InterPro" id="IPR008972">
    <property type="entry name" value="Cupredoxin"/>
</dbReference>
<keyword evidence="8 14" id="KW-0249">Electron transport</keyword>
<keyword evidence="20" id="KW-1185">Reference proteome</keyword>
<proteinExistence type="inferred from homology"/>
<keyword evidence="9 16" id="KW-1133">Transmembrane helix</keyword>
<protein>
    <recommendedName>
        <fullName evidence="14">Ubiquinol oxidase subunit 2</fullName>
    </recommendedName>
</protein>
<feature type="domain" description="Cytochrome oxidase subunit II transmembrane region profile" evidence="18">
    <location>
        <begin position="16"/>
        <end position="113"/>
    </location>
</feature>
<keyword evidence="10 14" id="KW-0560">Oxidoreductase</keyword>
<evidence type="ECO:0000256" key="12">
    <source>
        <dbReference type="ARBA" id="ARBA00023139"/>
    </source>
</evidence>
<dbReference type="PROSITE" id="PS50857">
    <property type="entry name" value="COX2_CUA"/>
    <property type="match status" value="1"/>
</dbReference>
<dbReference type="EMBL" id="JADIKK010000008">
    <property type="protein sequence ID" value="MFK2878760.1"/>
    <property type="molecule type" value="Genomic_DNA"/>
</dbReference>
<keyword evidence="3 14" id="KW-0813">Transport</keyword>
<evidence type="ECO:0000256" key="4">
    <source>
        <dbReference type="ARBA" id="ARBA00022475"/>
    </source>
</evidence>
<feature type="transmembrane region" description="Helical" evidence="16">
    <location>
        <begin position="38"/>
        <end position="64"/>
    </location>
</feature>
<dbReference type="InterPro" id="IPR034227">
    <property type="entry name" value="CuRO_UO_II"/>
</dbReference>
<evidence type="ECO:0000256" key="1">
    <source>
        <dbReference type="ARBA" id="ARBA00004651"/>
    </source>
</evidence>
<evidence type="ECO:0000259" key="18">
    <source>
        <dbReference type="PROSITE" id="PS50999"/>
    </source>
</evidence>
<gene>
    <name evidence="19" type="primary">cyoA</name>
    <name evidence="19" type="ORF">ISP25_16940</name>
</gene>
<feature type="transmembrane region" description="Helical" evidence="16">
    <location>
        <begin position="85"/>
        <end position="105"/>
    </location>
</feature>
<reference evidence="19 20" key="1">
    <citation type="submission" date="2020-10" db="EMBL/GenBank/DDBJ databases">
        <title>Phylogeny of dyella-like bacteria.</title>
        <authorList>
            <person name="Fu J."/>
        </authorList>
    </citation>
    <scope>NUCLEOTIDE SEQUENCE [LARGE SCALE GENOMIC DNA]</scope>
    <source>
        <strain evidence="19 20">KACC 19113</strain>
    </source>
</reference>
<dbReference type="InterPro" id="IPR011759">
    <property type="entry name" value="Cyt_c_oxidase_su2_TM_dom"/>
</dbReference>
<evidence type="ECO:0000256" key="14">
    <source>
        <dbReference type="PIRNR" id="PIRNR000292"/>
    </source>
</evidence>
<dbReference type="InterPro" id="IPR006333">
    <property type="entry name" value="Cyt_o_ubiquinol_oxidase_su2"/>
</dbReference>
<dbReference type="InterPro" id="IPR002429">
    <property type="entry name" value="CcO_II-like_C"/>
</dbReference>
<dbReference type="CDD" id="cd04212">
    <property type="entry name" value="CuRO_UO_II"/>
    <property type="match status" value="1"/>
</dbReference>
<evidence type="ECO:0000256" key="2">
    <source>
        <dbReference type="ARBA" id="ARBA00007866"/>
    </source>
</evidence>
<evidence type="ECO:0000256" key="3">
    <source>
        <dbReference type="ARBA" id="ARBA00022448"/>
    </source>
</evidence>
<dbReference type="InterPro" id="IPR036257">
    <property type="entry name" value="Cyt_c_oxidase_su2_TM_sf"/>
</dbReference>
<dbReference type="Pfam" id="PF00116">
    <property type="entry name" value="COX2"/>
    <property type="match status" value="1"/>
</dbReference>
<dbReference type="PROSITE" id="PS50999">
    <property type="entry name" value="COX2_TM"/>
    <property type="match status" value="1"/>
</dbReference>
<accession>A0ABW8JB41</accession>
<dbReference type="SUPFAM" id="SSF49503">
    <property type="entry name" value="Cupredoxins"/>
    <property type="match status" value="1"/>
</dbReference>
<comment type="caution">
    <text evidence="19">The sequence shown here is derived from an EMBL/GenBank/DDBJ whole genome shotgun (WGS) entry which is preliminary data.</text>
</comment>
<dbReference type="PROSITE" id="PS51257">
    <property type="entry name" value="PROKAR_LIPOPROTEIN"/>
    <property type="match status" value="1"/>
</dbReference>
<evidence type="ECO:0000313" key="20">
    <source>
        <dbReference type="Proteomes" id="UP001620339"/>
    </source>
</evidence>
<dbReference type="RefSeq" id="WP_404615569.1">
    <property type="nucleotide sequence ID" value="NZ_JADIKK010000008.1"/>
</dbReference>
<dbReference type="PANTHER" id="PTHR22888">
    <property type="entry name" value="CYTOCHROME C OXIDASE, SUBUNIT II"/>
    <property type="match status" value="1"/>
</dbReference>
<evidence type="ECO:0000256" key="16">
    <source>
        <dbReference type="SAM" id="Phobius"/>
    </source>
</evidence>
<sequence length="333" mass="36629">MTVKRLRGLLLLPLVLLSGCHFALLDPSGDVARQQSDIMIVTTLITLLIVVPVLVAIGIIAWRYRASNKQAHYDAHWDHSPSLELLVWAAPLVIIIAVGAISWIGTHQVDPYRPLTRVAPNQPVAVDVKPLEVDVVSLRWKWLFFYPQYGIATVNQLAAPVDRPIQFKLTSDEMMDAFSVPELAGMIYTMPGMQTMLHAVINKPGQYQGFSANYSGEGFTDMRFTFEGMSQQDFDSWIAKARAGGGSLDLPAYEQLRQPERNAAARSFASFEPDLFTRILDRCIDASQTCMSPAMSADAHAGGAMQDMPGMHDDNTTPADAAKPAETQAAETH</sequence>
<dbReference type="NCBIfam" id="TIGR01433">
    <property type="entry name" value="CyoA"/>
    <property type="match status" value="1"/>
</dbReference>
<comment type="subcellular location">
    <subcellularLocation>
        <location evidence="1">Cell membrane</location>
        <topology evidence="1">Multi-pass membrane protein</topology>
    </subcellularLocation>
</comment>
<evidence type="ECO:0000256" key="6">
    <source>
        <dbReference type="ARBA" id="ARBA00022692"/>
    </source>
</evidence>
<comment type="similarity">
    <text evidence="2 14">Belongs to the cytochrome c oxidase subunit 2 family.</text>
</comment>
<evidence type="ECO:0000256" key="13">
    <source>
        <dbReference type="ARBA" id="ARBA00023288"/>
    </source>
</evidence>
<keyword evidence="11 14" id="KW-0472">Membrane</keyword>
<evidence type="ECO:0000256" key="7">
    <source>
        <dbReference type="ARBA" id="ARBA00022729"/>
    </source>
</evidence>